<evidence type="ECO:0000313" key="1">
    <source>
        <dbReference type="EMBL" id="OHA91555.1"/>
    </source>
</evidence>
<dbReference type="EMBL" id="MHVJ01000011">
    <property type="protein sequence ID" value="OHA91555.1"/>
    <property type="molecule type" value="Genomic_DNA"/>
</dbReference>
<gene>
    <name evidence="1" type="ORF">A2758_00350</name>
</gene>
<accession>A0A1G2T2P2</accession>
<name>A0A1G2T2P2_9BACT</name>
<organism evidence="1 2">
    <name type="scientific">Candidatus Zambryskibacteria bacterium RIFCSPHIGHO2_01_FULL_49_18</name>
    <dbReference type="NCBI Taxonomy" id="1802740"/>
    <lineage>
        <taxon>Bacteria</taxon>
        <taxon>Candidatus Zambryskiibacteriota</taxon>
    </lineage>
</organism>
<reference evidence="1 2" key="1">
    <citation type="journal article" date="2016" name="Nat. Commun.">
        <title>Thousands of microbial genomes shed light on interconnected biogeochemical processes in an aquifer system.</title>
        <authorList>
            <person name="Anantharaman K."/>
            <person name="Brown C.T."/>
            <person name="Hug L.A."/>
            <person name="Sharon I."/>
            <person name="Castelle C.J."/>
            <person name="Probst A.J."/>
            <person name="Thomas B.C."/>
            <person name="Singh A."/>
            <person name="Wilkins M.J."/>
            <person name="Karaoz U."/>
            <person name="Brodie E.L."/>
            <person name="Williams K.H."/>
            <person name="Hubbard S.S."/>
            <person name="Banfield J.F."/>
        </authorList>
    </citation>
    <scope>NUCLEOTIDE SEQUENCE [LARGE SCALE GENOMIC DNA]</scope>
</reference>
<protein>
    <submittedName>
        <fullName evidence="1">Uncharacterized protein</fullName>
    </submittedName>
</protein>
<evidence type="ECO:0000313" key="2">
    <source>
        <dbReference type="Proteomes" id="UP000178612"/>
    </source>
</evidence>
<dbReference type="Proteomes" id="UP000178612">
    <property type="component" value="Unassembled WGS sequence"/>
</dbReference>
<dbReference type="AlphaFoldDB" id="A0A1G2T2P2"/>
<proteinExistence type="predicted"/>
<sequence length="199" mass="21892">MINYLEINEKKKPARSEDIAGSSGSAQSLWSSFVVGTPDIAMADSVAPGQVVSFLLRENDWWNLHLSVLRTADVLVVDAVAPCEMFHLFPHQYFRRNRHLPVLGATDVAVIDAVAPCQVAGVVASGVDVLAPLRNIEHHTDQGDDCKDRKLLHGKPPLFGCRICNQATIARISVCPKDSIFNISCQAQQKNQHFCCFIV</sequence>
<comment type="caution">
    <text evidence="1">The sequence shown here is derived from an EMBL/GenBank/DDBJ whole genome shotgun (WGS) entry which is preliminary data.</text>
</comment>